<dbReference type="InterPro" id="IPR015946">
    <property type="entry name" value="KH_dom-like_a/b"/>
</dbReference>
<dbReference type="InterPro" id="IPR003718">
    <property type="entry name" value="OsmC/Ohr_fam"/>
</dbReference>
<dbReference type="InterPro" id="IPR036102">
    <property type="entry name" value="OsmC/Ohrsf"/>
</dbReference>
<dbReference type="SUPFAM" id="SSF82784">
    <property type="entry name" value="OsmC-like"/>
    <property type="match status" value="1"/>
</dbReference>
<sequence length="173" mass="18542">MSTSATVNGVDSAAIAALRTKLQNEPAAGDTLWRAEVTWRGGFLNEIRIRDLPPSYADEPKALGGSDTAPNPVEQLLGALGSCLAIGYTANASLRGIQIQELRVELEGHIDLPVFLGLREGHAGYTGIEVRVHLKAEAPQEVLEELHQHVLRTSPVGQTIEKAIPLHATLLSD</sequence>
<comment type="caution">
    <text evidence="1">The sequence shown here is derived from an EMBL/GenBank/DDBJ whole genome shotgun (WGS) entry which is preliminary data.</text>
</comment>
<accession>A0A328VCX5</accession>
<name>A0A328VCX5_9CHLR</name>
<dbReference type="Pfam" id="PF02566">
    <property type="entry name" value="OsmC"/>
    <property type="match status" value="1"/>
</dbReference>
<keyword evidence="2" id="KW-1185">Reference proteome</keyword>
<proteinExistence type="predicted"/>
<evidence type="ECO:0000313" key="1">
    <source>
        <dbReference type="EMBL" id="RAQ94651.1"/>
    </source>
</evidence>
<protein>
    <submittedName>
        <fullName evidence="1">Osmotically inducible protein OsmC</fullName>
    </submittedName>
</protein>
<organism evidence="1 2">
    <name type="scientific">Thermogemmatispora tikiterensis</name>
    <dbReference type="NCBI Taxonomy" id="1825093"/>
    <lineage>
        <taxon>Bacteria</taxon>
        <taxon>Bacillati</taxon>
        <taxon>Chloroflexota</taxon>
        <taxon>Ktedonobacteria</taxon>
        <taxon>Thermogemmatisporales</taxon>
        <taxon>Thermogemmatisporaceae</taxon>
        <taxon>Thermogemmatispora</taxon>
    </lineage>
</organism>
<reference evidence="1 2" key="1">
    <citation type="submission" date="2016-08" db="EMBL/GenBank/DDBJ databases">
        <title>Analysis of Carbohydrate Active Enzymes in Thermogemmatispora T81 Reveals Carbohydrate Degradation Ability.</title>
        <authorList>
            <person name="Tomazini A."/>
            <person name="Lal S."/>
            <person name="Stott M."/>
            <person name="Henrissat B."/>
            <person name="Polikarpov I."/>
            <person name="Sparling R."/>
            <person name="Levin D.B."/>
        </authorList>
    </citation>
    <scope>NUCLEOTIDE SEQUENCE [LARGE SCALE GENOMIC DNA]</scope>
    <source>
        <strain evidence="1 2">T81</strain>
    </source>
</reference>
<dbReference type="EMBL" id="MCIF01000002">
    <property type="protein sequence ID" value="RAQ94651.1"/>
    <property type="molecule type" value="Genomic_DNA"/>
</dbReference>
<gene>
    <name evidence="1" type="ORF">A4R35_03830</name>
</gene>
<dbReference type="PANTHER" id="PTHR35368">
    <property type="entry name" value="HYDROPEROXIDE REDUCTASE"/>
    <property type="match status" value="1"/>
</dbReference>
<dbReference type="PANTHER" id="PTHR35368:SF1">
    <property type="entry name" value="HYDROPEROXIDE REDUCTASE"/>
    <property type="match status" value="1"/>
</dbReference>
<dbReference type="AlphaFoldDB" id="A0A328VCX5"/>
<dbReference type="InterPro" id="IPR052924">
    <property type="entry name" value="OsmC/Ohr_hydroprdx_reductase"/>
</dbReference>
<dbReference type="OrthoDB" id="1433018at2"/>
<dbReference type="RefSeq" id="WP_112433979.1">
    <property type="nucleotide sequence ID" value="NZ_MCIF01000002.1"/>
</dbReference>
<dbReference type="Proteomes" id="UP000248706">
    <property type="component" value="Unassembled WGS sequence"/>
</dbReference>
<dbReference type="Gene3D" id="3.30.300.20">
    <property type="match status" value="1"/>
</dbReference>
<evidence type="ECO:0000313" key="2">
    <source>
        <dbReference type="Proteomes" id="UP000248706"/>
    </source>
</evidence>